<name>A0A327PST0_9BACT</name>
<gene>
    <name evidence="1" type="ORF">LV83_00120</name>
</gene>
<dbReference type="Proteomes" id="UP000249610">
    <property type="component" value="Unassembled WGS sequence"/>
</dbReference>
<accession>A0A327PST0</accession>
<evidence type="ECO:0008006" key="3">
    <source>
        <dbReference type="Google" id="ProtNLM"/>
    </source>
</evidence>
<dbReference type="AlphaFoldDB" id="A0A327PST0"/>
<keyword evidence="2" id="KW-1185">Reference proteome</keyword>
<protein>
    <recommendedName>
        <fullName evidence="3">TolB-like protein</fullName>
    </recommendedName>
</protein>
<organism evidence="1 2">
    <name type="scientific">Algoriphagus yeomjeoni</name>
    <dbReference type="NCBI Taxonomy" id="291403"/>
    <lineage>
        <taxon>Bacteria</taxon>
        <taxon>Pseudomonadati</taxon>
        <taxon>Bacteroidota</taxon>
        <taxon>Cytophagia</taxon>
        <taxon>Cytophagales</taxon>
        <taxon>Cyclobacteriaceae</taxon>
        <taxon>Algoriphagus</taxon>
    </lineage>
</organism>
<dbReference type="EMBL" id="QLLK01000001">
    <property type="protein sequence ID" value="RAI94873.1"/>
    <property type="molecule type" value="Genomic_DNA"/>
</dbReference>
<proteinExistence type="predicted"/>
<reference evidence="1 2" key="1">
    <citation type="submission" date="2018-06" db="EMBL/GenBank/DDBJ databases">
        <title>Genomic Encyclopedia of Archaeal and Bacterial Type Strains, Phase II (KMG-II): from individual species to whole genera.</title>
        <authorList>
            <person name="Goeker M."/>
        </authorList>
    </citation>
    <scope>NUCLEOTIDE SEQUENCE [LARGE SCALE GENOMIC DNA]</scope>
    <source>
        <strain evidence="1 2">DSM 23446</strain>
    </source>
</reference>
<comment type="caution">
    <text evidence="1">The sequence shown here is derived from an EMBL/GenBank/DDBJ whole genome shotgun (WGS) entry which is preliminary data.</text>
</comment>
<sequence>MSFCDFVKGKSHQFILALTVSSISCSSRIDSDIFEYTDLELIDSIEVKLPLEYIENSKWQAFSDSSQSLLIDYGMDRRQDLLILRLDLEQGAYLEPIHIPREGPDGFNAPDLFISYKAEDSIYVFPALKDHFYLYNSFGEILKEYSYNSRDFSRFYISGFYSDIFYRNGEMILPTINDTRYDDQDYFEKVIPFQKYELVEQRFSDSIEYPKSLIGKFLPSNLTGGQISNYDNETAIINFPFSDSLYLYKYEDKSIVTFYCGIETGHKNNFYDHVPDRAESIEYLTKEKNYEFSKVHNGKVYRLVSHLKDENARELPLFDIINQNLRGVTMIEFDPKDSSINYYEMPIARNFVFQDDRLIVGGISIREDENQDTFRKFYVYQLK</sequence>
<evidence type="ECO:0000313" key="2">
    <source>
        <dbReference type="Proteomes" id="UP000249610"/>
    </source>
</evidence>
<evidence type="ECO:0000313" key="1">
    <source>
        <dbReference type="EMBL" id="RAI94873.1"/>
    </source>
</evidence>